<reference evidence="2 3" key="1">
    <citation type="journal article" date="2020" name="ISME J.">
        <title>Comparative genomics reveals insights into cyanobacterial evolution and habitat adaptation.</title>
        <authorList>
            <person name="Chen M.Y."/>
            <person name="Teng W.K."/>
            <person name="Zhao L."/>
            <person name="Hu C.X."/>
            <person name="Zhou Y.K."/>
            <person name="Han B.P."/>
            <person name="Song L.R."/>
            <person name="Shu W.S."/>
        </authorList>
    </citation>
    <scope>NUCLEOTIDE SEQUENCE [LARGE SCALE GENOMIC DNA]</scope>
    <source>
        <strain evidence="2 3">FACHB-1050</strain>
    </source>
</reference>
<protein>
    <submittedName>
        <fullName evidence="2">C39 family peptidase</fullName>
    </submittedName>
</protein>
<dbReference type="Proteomes" id="UP000618445">
    <property type="component" value="Unassembled WGS sequence"/>
</dbReference>
<dbReference type="RefSeq" id="WP_190581601.1">
    <property type="nucleotide sequence ID" value="NZ_CAWPQU010000050.1"/>
</dbReference>
<evidence type="ECO:0000259" key="1">
    <source>
        <dbReference type="Pfam" id="PF13529"/>
    </source>
</evidence>
<accession>A0ABR8CGL4</accession>
<proteinExistence type="predicted"/>
<dbReference type="Pfam" id="PF13529">
    <property type="entry name" value="Peptidase_C39_2"/>
    <property type="match status" value="1"/>
</dbReference>
<organism evidence="2 3">
    <name type="scientific">Phormidium tenue FACHB-1050</name>
    <dbReference type="NCBI Taxonomy" id="2692857"/>
    <lineage>
        <taxon>Bacteria</taxon>
        <taxon>Bacillati</taxon>
        <taxon>Cyanobacteriota</taxon>
        <taxon>Cyanophyceae</taxon>
        <taxon>Oscillatoriophycideae</taxon>
        <taxon>Oscillatoriales</taxon>
        <taxon>Oscillatoriaceae</taxon>
        <taxon>Phormidium</taxon>
    </lineage>
</organism>
<dbReference type="InterPro" id="IPR039564">
    <property type="entry name" value="Peptidase_C39-like"/>
</dbReference>
<evidence type="ECO:0000313" key="2">
    <source>
        <dbReference type="EMBL" id="MBD2319510.1"/>
    </source>
</evidence>
<evidence type="ECO:0000313" key="3">
    <source>
        <dbReference type="Proteomes" id="UP000618445"/>
    </source>
</evidence>
<name>A0ABR8CGL4_9CYAN</name>
<feature type="domain" description="Peptidase C39-like" evidence="1">
    <location>
        <begin position="89"/>
        <end position="223"/>
    </location>
</feature>
<keyword evidence="3" id="KW-1185">Reference proteome</keyword>
<comment type="caution">
    <text evidence="2">The sequence shown here is derived from an EMBL/GenBank/DDBJ whole genome shotgun (WGS) entry which is preliminary data.</text>
</comment>
<sequence length="280" mass="30567">MPKAIAEADTFLKKKLLGSTDLADSEKIFIKKGQTFFVTEYSPDRNQHIFLTLASPFPALDGKSQLQKVYAYDPHVKVEGEDVNQLIKLPVKYCSQLDNDQAIFGPGWRQCNTTSNAMLADFVLNGALTTMAKAQGFPEPESVYMRLVGKFGDTTDHDAQTWALKELGINSYFSYSLSAKDVLLSLKANIPVVVGFAYKGSGHICVIVGHDPAKKVWLVHDPYGTRHGASDSYDVGVGGAYDPYGYDVMQQIFWDGGGEAGWGRIVTSIKGKPTGLPSGL</sequence>
<gene>
    <name evidence="2" type="ORF">H6G05_22050</name>
</gene>
<dbReference type="EMBL" id="JACJQY010000054">
    <property type="protein sequence ID" value="MBD2319510.1"/>
    <property type="molecule type" value="Genomic_DNA"/>
</dbReference>